<dbReference type="OrthoDB" id="9804543at2"/>
<sequence length="257" mass="28723">MRDLSVDILHSTPHGMVALGNDYPDGHVIPRHEHRHGQLIFGTSGTLILSTQATTWVMPPQRGLWIPPATPHDVQMLGKVSLQSIFVAPELTDGLPQSCQVVEIGSFLQALIGRAVDLPAENESADGTIALMNLIRCEMQSLTTLPLSLPFPDDKRLASLCRRFLIHPDIHDTIDDWCQSLRISRRTFTRLFRRETGLSFVEWRQQACLVAALPRLTAGESVTAVALALGYDNPAAFTTMFRQRLGTSPRHYLNRRR</sequence>
<dbReference type="InterPro" id="IPR014710">
    <property type="entry name" value="RmlC-like_jellyroll"/>
</dbReference>
<dbReference type="EMBL" id="LYUD01000040">
    <property type="protein sequence ID" value="OAZ75231.1"/>
    <property type="molecule type" value="Genomic_DNA"/>
</dbReference>
<proteinExistence type="predicted"/>
<keyword evidence="3" id="KW-0238">DNA-binding</keyword>
<evidence type="ECO:0000256" key="3">
    <source>
        <dbReference type="ARBA" id="ARBA00023125"/>
    </source>
</evidence>
<gene>
    <name evidence="6" type="ORF">SRCM100623_00421</name>
</gene>
<protein>
    <submittedName>
        <fullName evidence="6">HTH-type transcriptional regulator NimR</fullName>
    </submittedName>
</protein>
<dbReference type="Pfam" id="PF12833">
    <property type="entry name" value="HTH_18"/>
    <property type="match status" value="1"/>
</dbReference>
<evidence type="ECO:0000256" key="1">
    <source>
        <dbReference type="ARBA" id="ARBA00022491"/>
    </source>
</evidence>
<keyword evidence="2" id="KW-0805">Transcription regulation</keyword>
<evidence type="ECO:0000259" key="5">
    <source>
        <dbReference type="PROSITE" id="PS01124"/>
    </source>
</evidence>
<dbReference type="FunFam" id="1.10.10.60:FF:000132">
    <property type="entry name" value="AraC family transcriptional regulator"/>
    <property type="match status" value="1"/>
</dbReference>
<evidence type="ECO:0000313" key="7">
    <source>
        <dbReference type="Proteomes" id="UP000093796"/>
    </source>
</evidence>
<organism evidence="6 7">
    <name type="scientific">Acetobacter pasteurianus</name>
    <name type="common">Acetobacter turbidans</name>
    <dbReference type="NCBI Taxonomy" id="438"/>
    <lineage>
        <taxon>Bacteria</taxon>
        <taxon>Pseudomonadati</taxon>
        <taxon>Pseudomonadota</taxon>
        <taxon>Alphaproteobacteria</taxon>
        <taxon>Acetobacterales</taxon>
        <taxon>Acetobacteraceae</taxon>
        <taxon>Acetobacter</taxon>
    </lineage>
</organism>
<dbReference type="InterPro" id="IPR003313">
    <property type="entry name" value="AraC-bd"/>
</dbReference>
<dbReference type="PANTHER" id="PTHR11019:SF159">
    <property type="entry name" value="TRANSCRIPTIONAL REGULATOR-RELATED"/>
    <property type="match status" value="1"/>
</dbReference>
<dbReference type="InterPro" id="IPR011051">
    <property type="entry name" value="RmlC_Cupin_sf"/>
</dbReference>
<dbReference type="InterPro" id="IPR018060">
    <property type="entry name" value="HTH_AraC"/>
</dbReference>
<dbReference type="GO" id="GO:0003700">
    <property type="term" value="F:DNA-binding transcription factor activity"/>
    <property type="evidence" value="ECO:0007669"/>
    <property type="project" value="InterPro"/>
</dbReference>
<dbReference type="SUPFAM" id="SSF51182">
    <property type="entry name" value="RmlC-like cupins"/>
    <property type="match status" value="1"/>
</dbReference>
<evidence type="ECO:0000256" key="2">
    <source>
        <dbReference type="ARBA" id="ARBA00023015"/>
    </source>
</evidence>
<dbReference type="PATRIC" id="fig|438.15.peg.477"/>
<reference evidence="6 7" key="1">
    <citation type="submission" date="2016-05" db="EMBL/GenBank/DDBJ databases">
        <title>Genome sequencing of Acetobacter pasteurianus strain SRCM100623.</title>
        <authorList>
            <person name="Song Y.R."/>
        </authorList>
    </citation>
    <scope>NUCLEOTIDE SEQUENCE [LARGE SCALE GENOMIC DNA]</scope>
    <source>
        <strain evidence="6 7">SRCM100623</strain>
    </source>
</reference>
<dbReference type="GO" id="GO:0043565">
    <property type="term" value="F:sequence-specific DNA binding"/>
    <property type="evidence" value="ECO:0007669"/>
    <property type="project" value="InterPro"/>
</dbReference>
<dbReference type="Gene3D" id="1.10.10.60">
    <property type="entry name" value="Homeodomain-like"/>
    <property type="match status" value="1"/>
</dbReference>
<name>A0A1A0DK34_ACEPA</name>
<dbReference type="Gene3D" id="2.60.120.10">
    <property type="entry name" value="Jelly Rolls"/>
    <property type="match status" value="1"/>
</dbReference>
<feature type="domain" description="HTH araC/xylS-type" evidence="5">
    <location>
        <begin position="155"/>
        <end position="255"/>
    </location>
</feature>
<accession>A0A1A0DK34</accession>
<comment type="caution">
    <text evidence="6">The sequence shown here is derived from an EMBL/GenBank/DDBJ whole genome shotgun (WGS) entry which is preliminary data.</text>
</comment>
<dbReference type="SUPFAM" id="SSF46689">
    <property type="entry name" value="Homeodomain-like"/>
    <property type="match status" value="1"/>
</dbReference>
<keyword evidence="1" id="KW-0678">Repressor</keyword>
<dbReference type="Pfam" id="PF02311">
    <property type="entry name" value="AraC_binding"/>
    <property type="match status" value="1"/>
</dbReference>
<keyword evidence="4" id="KW-0804">Transcription</keyword>
<dbReference type="CDD" id="cd06124">
    <property type="entry name" value="cupin_NimR-like_N"/>
    <property type="match status" value="1"/>
</dbReference>
<evidence type="ECO:0000313" key="6">
    <source>
        <dbReference type="EMBL" id="OAZ75231.1"/>
    </source>
</evidence>
<dbReference type="SMART" id="SM00342">
    <property type="entry name" value="HTH_ARAC"/>
    <property type="match status" value="1"/>
</dbReference>
<dbReference type="PROSITE" id="PS01124">
    <property type="entry name" value="HTH_ARAC_FAMILY_2"/>
    <property type="match status" value="1"/>
</dbReference>
<dbReference type="PANTHER" id="PTHR11019">
    <property type="entry name" value="HTH-TYPE TRANSCRIPTIONAL REGULATOR NIMR"/>
    <property type="match status" value="1"/>
</dbReference>
<dbReference type="InterPro" id="IPR009057">
    <property type="entry name" value="Homeodomain-like_sf"/>
</dbReference>
<evidence type="ECO:0000256" key="4">
    <source>
        <dbReference type="ARBA" id="ARBA00023163"/>
    </source>
</evidence>
<dbReference type="Proteomes" id="UP000093796">
    <property type="component" value="Unassembled WGS sequence"/>
</dbReference>
<dbReference type="AlphaFoldDB" id="A0A1A0DK34"/>